<evidence type="ECO:0000256" key="10">
    <source>
        <dbReference type="ARBA" id="ARBA00034923"/>
    </source>
</evidence>
<evidence type="ECO:0000256" key="3">
    <source>
        <dbReference type="ARBA" id="ARBA00022801"/>
    </source>
</evidence>
<dbReference type="PANTHER" id="PTHR11070">
    <property type="entry name" value="UVRD / RECB / PCRA DNA HELICASE FAMILY MEMBER"/>
    <property type="match status" value="1"/>
</dbReference>
<keyword evidence="7" id="KW-0413">Isomerase</keyword>
<dbReference type="FunFam" id="1.10.486.10:FF:000003">
    <property type="entry name" value="ATP-dependent DNA helicase"/>
    <property type="match status" value="1"/>
</dbReference>
<dbReference type="InterPro" id="IPR014016">
    <property type="entry name" value="UvrD-like_ATP-bd"/>
</dbReference>
<dbReference type="Pfam" id="PF13361">
    <property type="entry name" value="UvrD_C"/>
    <property type="match status" value="1"/>
</dbReference>
<accession>A0A5S9IK10</accession>
<feature type="domain" description="UvrD-like helicase ATP-binding" evidence="13">
    <location>
        <begin position="23"/>
        <end position="297"/>
    </location>
</feature>
<keyword evidence="5 12" id="KW-0067">ATP-binding</keyword>
<evidence type="ECO:0000256" key="5">
    <source>
        <dbReference type="ARBA" id="ARBA00022840"/>
    </source>
</evidence>
<dbReference type="Gene3D" id="1.10.486.10">
    <property type="entry name" value="PCRA, domain 4"/>
    <property type="match status" value="1"/>
</dbReference>
<evidence type="ECO:0000256" key="6">
    <source>
        <dbReference type="ARBA" id="ARBA00023125"/>
    </source>
</evidence>
<dbReference type="GO" id="GO:0005829">
    <property type="term" value="C:cytosol"/>
    <property type="evidence" value="ECO:0007669"/>
    <property type="project" value="TreeGrafter"/>
</dbReference>
<keyword evidence="2 12" id="KW-0547">Nucleotide-binding</keyword>
<dbReference type="GO" id="GO:0000725">
    <property type="term" value="P:recombinational repair"/>
    <property type="evidence" value="ECO:0007669"/>
    <property type="project" value="TreeGrafter"/>
</dbReference>
<dbReference type="PROSITE" id="PS51198">
    <property type="entry name" value="UVRD_HELICASE_ATP_BIND"/>
    <property type="match status" value="1"/>
</dbReference>
<feature type="domain" description="UvrD-like helicase C-terminal" evidence="14">
    <location>
        <begin position="298"/>
        <end position="570"/>
    </location>
</feature>
<keyword evidence="6" id="KW-0238">DNA-binding</keyword>
<evidence type="ECO:0000256" key="8">
    <source>
        <dbReference type="ARBA" id="ARBA00034617"/>
    </source>
</evidence>
<feature type="binding site" evidence="12">
    <location>
        <begin position="44"/>
        <end position="51"/>
    </location>
    <ligand>
        <name>ATP</name>
        <dbReference type="ChEBI" id="CHEBI:30616"/>
    </ligand>
</feature>
<evidence type="ECO:0000256" key="9">
    <source>
        <dbReference type="ARBA" id="ARBA00034808"/>
    </source>
</evidence>
<dbReference type="PANTHER" id="PTHR11070:SF2">
    <property type="entry name" value="ATP-DEPENDENT DNA HELICASE SRS2"/>
    <property type="match status" value="1"/>
</dbReference>
<evidence type="ECO:0000259" key="14">
    <source>
        <dbReference type="PROSITE" id="PS51217"/>
    </source>
</evidence>
<dbReference type="CDD" id="cd18807">
    <property type="entry name" value="SF1_C_UvrD"/>
    <property type="match status" value="1"/>
</dbReference>
<keyword evidence="3 12" id="KW-0378">Hydrolase</keyword>
<dbReference type="PROSITE" id="PS51217">
    <property type="entry name" value="UVRD_HELICASE_CTER"/>
    <property type="match status" value="1"/>
</dbReference>
<gene>
    <name evidence="15" type="ORF">UABAM_01303</name>
</gene>
<evidence type="ECO:0000256" key="2">
    <source>
        <dbReference type="ARBA" id="ARBA00022741"/>
    </source>
</evidence>
<evidence type="ECO:0000256" key="1">
    <source>
        <dbReference type="ARBA" id="ARBA00009922"/>
    </source>
</evidence>
<protein>
    <recommendedName>
        <fullName evidence="9">DNA 3'-5' helicase</fullName>
        <ecNumber evidence="9">5.6.2.4</ecNumber>
    </recommendedName>
    <alternativeName>
        <fullName evidence="10">DNA 3'-5' helicase II</fullName>
    </alternativeName>
</protein>
<comment type="catalytic activity">
    <reaction evidence="8">
        <text>Couples ATP hydrolysis with the unwinding of duplex DNA by translocating in the 3'-5' direction.</text>
        <dbReference type="EC" id="5.6.2.4"/>
    </reaction>
</comment>
<name>A0A5S9IK10_UABAM</name>
<dbReference type="Proteomes" id="UP000326354">
    <property type="component" value="Chromosome"/>
</dbReference>
<evidence type="ECO:0000313" key="16">
    <source>
        <dbReference type="Proteomes" id="UP000326354"/>
    </source>
</evidence>
<evidence type="ECO:0000256" key="11">
    <source>
        <dbReference type="ARBA" id="ARBA00048988"/>
    </source>
</evidence>
<dbReference type="CDD" id="cd17932">
    <property type="entry name" value="DEXQc_UvrD"/>
    <property type="match status" value="1"/>
</dbReference>
<evidence type="ECO:0000256" key="4">
    <source>
        <dbReference type="ARBA" id="ARBA00022806"/>
    </source>
</evidence>
<dbReference type="Gene3D" id="1.10.10.160">
    <property type="match status" value="1"/>
</dbReference>
<dbReference type="InterPro" id="IPR000212">
    <property type="entry name" value="DNA_helicase_UvrD/REP"/>
</dbReference>
<dbReference type="GO" id="GO:0005524">
    <property type="term" value="F:ATP binding"/>
    <property type="evidence" value="ECO:0007669"/>
    <property type="project" value="UniProtKB-UniRule"/>
</dbReference>
<reference evidence="15 16" key="1">
    <citation type="submission" date="2019-08" db="EMBL/GenBank/DDBJ databases">
        <title>Complete genome sequence of Candidatus Uab amorphum.</title>
        <authorList>
            <person name="Shiratori T."/>
            <person name="Suzuki S."/>
            <person name="Kakizawa Y."/>
            <person name="Ishida K."/>
        </authorList>
    </citation>
    <scope>NUCLEOTIDE SEQUENCE [LARGE SCALE GENOMIC DNA]</scope>
    <source>
        <strain evidence="15 16">SRT547</strain>
    </source>
</reference>
<dbReference type="SUPFAM" id="SSF52540">
    <property type="entry name" value="P-loop containing nucleoside triphosphate hydrolases"/>
    <property type="match status" value="1"/>
</dbReference>
<evidence type="ECO:0000256" key="7">
    <source>
        <dbReference type="ARBA" id="ARBA00023235"/>
    </source>
</evidence>
<dbReference type="GO" id="GO:0016887">
    <property type="term" value="F:ATP hydrolysis activity"/>
    <property type="evidence" value="ECO:0007669"/>
    <property type="project" value="RHEA"/>
</dbReference>
<dbReference type="EC" id="5.6.2.4" evidence="9"/>
<dbReference type="Gene3D" id="3.40.50.300">
    <property type="entry name" value="P-loop containing nucleotide triphosphate hydrolases"/>
    <property type="match status" value="2"/>
</dbReference>
<sequence length="654" mass="75899">MGQEIKAKFCIGLPVAKSMNFLQGLNKPQYEAVNHDEGPLLILAGPGSGKTRVITHRIARLVSTKIYSSQILALTFTNKAAKEMVKRVETITNYKIGWITTFHSFCSRILRKECEAIDYKPDFTIYDADDQKKIIKQVLTELDIDLSIGVSKYQYAIGRYKNHGKSPEVILASRNYWDRLIGKVYKTYQEMLQRNNAFDFDDLLLKTLELFQKNEDVLEFYQNKFQYLLIDEFQDTNEPQYQIAKLLAQEHKNICATGDPDQSIYSWRGANIQNILNFEKDFPDAKVIKLEQNYRSTRTILKVADSLISNNIFRKAKDLWTENDEGQPVKFVRADDEKHEAEIVRRQIQQLRGEHNLSDMVVFYRTNAQSRIIETELVEANIPYTIVGGLEFYKRAEVKDVLAYLKFFANPVDEISLFRIINNPPRGISKKCIKCLIEIARENDISIFEVMEAEALWTRMTTRQQNSLRKFMTIVRNVQEKIDVPISQFIEIVVDETGYMKHIKKNDEKKEEERQANILELLASAKEYEKIHKDANLSNFLQHISLLTDNEKENQDVDSLTLMTLHAAKGLEFPIVFIIGVAEGICPHSRSETQNEIEEERRLLFVGITRAKKMLTISYSRISSRGDTYGFRNSPSRFLKEIPVDLIERDNRYD</sequence>
<keyword evidence="16" id="KW-1185">Reference proteome</keyword>
<keyword evidence="4 12" id="KW-0347">Helicase</keyword>
<dbReference type="InterPro" id="IPR014017">
    <property type="entry name" value="DNA_helicase_UvrD-like_C"/>
</dbReference>
<dbReference type="InterPro" id="IPR013986">
    <property type="entry name" value="DExx_box_DNA_helicase_dom_sf"/>
</dbReference>
<dbReference type="GO" id="GO:0033202">
    <property type="term" value="C:DNA helicase complex"/>
    <property type="evidence" value="ECO:0007669"/>
    <property type="project" value="TreeGrafter"/>
</dbReference>
<evidence type="ECO:0000259" key="13">
    <source>
        <dbReference type="PROSITE" id="PS51198"/>
    </source>
</evidence>
<evidence type="ECO:0000256" key="12">
    <source>
        <dbReference type="PROSITE-ProRule" id="PRU00560"/>
    </source>
</evidence>
<comment type="similarity">
    <text evidence="1">Belongs to the helicase family. UvrD subfamily.</text>
</comment>
<dbReference type="GO" id="GO:0003677">
    <property type="term" value="F:DNA binding"/>
    <property type="evidence" value="ECO:0007669"/>
    <property type="project" value="UniProtKB-KW"/>
</dbReference>
<comment type="catalytic activity">
    <reaction evidence="11">
        <text>ATP + H2O = ADP + phosphate + H(+)</text>
        <dbReference type="Rhea" id="RHEA:13065"/>
        <dbReference type="ChEBI" id="CHEBI:15377"/>
        <dbReference type="ChEBI" id="CHEBI:15378"/>
        <dbReference type="ChEBI" id="CHEBI:30616"/>
        <dbReference type="ChEBI" id="CHEBI:43474"/>
        <dbReference type="ChEBI" id="CHEBI:456216"/>
        <dbReference type="EC" id="5.6.2.4"/>
    </reaction>
</comment>
<dbReference type="KEGG" id="uam:UABAM_01303"/>
<dbReference type="GO" id="GO:0043138">
    <property type="term" value="F:3'-5' DNA helicase activity"/>
    <property type="evidence" value="ECO:0007669"/>
    <property type="project" value="UniProtKB-EC"/>
</dbReference>
<dbReference type="Pfam" id="PF00580">
    <property type="entry name" value="UvrD-helicase"/>
    <property type="match status" value="1"/>
</dbReference>
<dbReference type="RefSeq" id="WP_173013168.1">
    <property type="nucleotide sequence ID" value="NZ_JAZFBD010000071.1"/>
</dbReference>
<evidence type="ECO:0000313" key="15">
    <source>
        <dbReference type="EMBL" id="BBM82960.1"/>
    </source>
</evidence>
<dbReference type="EMBL" id="AP019860">
    <property type="protein sequence ID" value="BBM82960.1"/>
    <property type="molecule type" value="Genomic_DNA"/>
</dbReference>
<dbReference type="AlphaFoldDB" id="A0A5S9IK10"/>
<dbReference type="InterPro" id="IPR027417">
    <property type="entry name" value="P-loop_NTPase"/>
</dbReference>
<organism evidence="15 16">
    <name type="scientific">Uabimicrobium amorphum</name>
    <dbReference type="NCBI Taxonomy" id="2596890"/>
    <lineage>
        <taxon>Bacteria</taxon>
        <taxon>Pseudomonadati</taxon>
        <taxon>Planctomycetota</taxon>
        <taxon>Candidatus Uabimicrobiia</taxon>
        <taxon>Candidatus Uabimicrobiales</taxon>
        <taxon>Candidatus Uabimicrobiaceae</taxon>
        <taxon>Candidatus Uabimicrobium</taxon>
    </lineage>
</organism>
<proteinExistence type="inferred from homology"/>